<accession>A0ABT4ZQ58</accession>
<dbReference type="RefSeq" id="WP_096572985.1">
    <property type="nucleotide sequence ID" value="NZ_JAQMTI010000108.1"/>
</dbReference>
<protein>
    <recommendedName>
        <fullName evidence="3">Apea-like HEPN domain-containing protein</fullName>
    </recommendedName>
</protein>
<comment type="caution">
    <text evidence="1">The sequence shown here is derived from an EMBL/GenBank/DDBJ whole genome shotgun (WGS) entry which is preliminary data.</text>
</comment>
<dbReference type="Proteomes" id="UP001211711">
    <property type="component" value="Unassembled WGS sequence"/>
</dbReference>
<name>A0ABT4ZQ58_9CYAN</name>
<reference evidence="1 2" key="1">
    <citation type="submission" date="2023-01" db="EMBL/GenBank/DDBJ databases">
        <title>Genomes from the Australian National Cyanobacteria Reference Collection.</title>
        <authorList>
            <person name="Willis A."/>
            <person name="Lee E.M.F."/>
        </authorList>
    </citation>
    <scope>NUCLEOTIDE SEQUENCE [LARGE SCALE GENOMIC DNA]</scope>
    <source>
        <strain evidence="1 2">CS-549</strain>
    </source>
</reference>
<keyword evidence="2" id="KW-1185">Reference proteome</keyword>
<evidence type="ECO:0000313" key="1">
    <source>
        <dbReference type="EMBL" id="MDB9441539.1"/>
    </source>
</evidence>
<evidence type="ECO:0008006" key="3">
    <source>
        <dbReference type="Google" id="ProtNLM"/>
    </source>
</evidence>
<evidence type="ECO:0000313" key="2">
    <source>
        <dbReference type="Proteomes" id="UP001211711"/>
    </source>
</evidence>
<gene>
    <name evidence="1" type="ORF">PN497_09230</name>
</gene>
<organism evidence="1 2">
    <name type="scientific">Sphaerospermopsis kisseleviana CS-549</name>
    <dbReference type="NCBI Taxonomy" id="3021783"/>
    <lineage>
        <taxon>Bacteria</taxon>
        <taxon>Bacillati</taxon>
        <taxon>Cyanobacteriota</taxon>
        <taxon>Cyanophyceae</taxon>
        <taxon>Nostocales</taxon>
        <taxon>Aphanizomenonaceae</taxon>
        <taxon>Sphaerospermopsis</taxon>
        <taxon>Sphaerospermopsis kisseleviana</taxon>
    </lineage>
</organism>
<dbReference type="EMBL" id="JAQMTI010000108">
    <property type="protein sequence ID" value="MDB9441539.1"/>
    <property type="molecule type" value="Genomic_DNA"/>
</dbReference>
<sequence length="427" mass="50143">MEINATLQDFAGWIKEVLRYDLEETDDRFLFALNNHGISHEIELSKDNLSNCIQNLQAMNSVEETILANGKYYEVLLREESLFPRVRIRVRDDSLMLEDSDNSITYCLSSPSNEYLLFLLYTVASITNPRALANPIPRAEIMRRANDIEDIFEFLKRTVFSRFITLRLESARNRPPAEFEKFSSAFLFQLSYNLDAALVPQKHLDEILRTGKISQVRRPSLSDIDPPRRHYIPDLIYHYQLAVAADNPFLEYLSYYHVIEHFFEEVFNEDLIEKIKNKITHPDFSYKRKKDISKLIKDISRSLQIRNEEITFSEQEGLRLTIERYVNIDDLRDKLNSYDSTLINYYKTSKVTFAMADEINIDDSNTTNIFKKLAARIYKTRNSIVHSKESDKARYMPFKDDRVLVKEIPLLRFVAEQIIINTSILIE</sequence>
<proteinExistence type="predicted"/>